<keyword evidence="2" id="KW-1185">Reference proteome</keyword>
<gene>
    <name evidence="1" type="ORF">D5086_033577</name>
</gene>
<protein>
    <submittedName>
        <fullName evidence="1">Uncharacterized protein</fullName>
    </submittedName>
</protein>
<reference evidence="1 2" key="1">
    <citation type="journal article" date="2024" name="Plant Biotechnol. J.">
        <title>Genome and CRISPR/Cas9 system of a widespread forest tree (Populus alba) in the world.</title>
        <authorList>
            <person name="Liu Y.J."/>
            <person name="Jiang P.F."/>
            <person name="Han X.M."/>
            <person name="Li X.Y."/>
            <person name="Wang H.M."/>
            <person name="Wang Y.J."/>
            <person name="Wang X.X."/>
            <person name="Zeng Q.Y."/>
        </authorList>
    </citation>
    <scope>NUCLEOTIDE SEQUENCE [LARGE SCALE GENOMIC DNA]</scope>
    <source>
        <strain evidence="2">cv. PAL-ZL1</strain>
    </source>
</reference>
<comment type="caution">
    <text evidence="1">The sequence shown here is derived from an EMBL/GenBank/DDBJ whole genome shotgun (WGS) entry which is preliminary data.</text>
</comment>
<organism evidence="1 2">
    <name type="scientific">Populus alba</name>
    <name type="common">White poplar</name>
    <dbReference type="NCBI Taxonomy" id="43335"/>
    <lineage>
        <taxon>Eukaryota</taxon>
        <taxon>Viridiplantae</taxon>
        <taxon>Streptophyta</taxon>
        <taxon>Embryophyta</taxon>
        <taxon>Tracheophyta</taxon>
        <taxon>Spermatophyta</taxon>
        <taxon>Magnoliopsida</taxon>
        <taxon>eudicotyledons</taxon>
        <taxon>Gunneridae</taxon>
        <taxon>Pentapetalae</taxon>
        <taxon>rosids</taxon>
        <taxon>fabids</taxon>
        <taxon>Malpighiales</taxon>
        <taxon>Salicaceae</taxon>
        <taxon>Saliceae</taxon>
        <taxon>Populus</taxon>
    </lineage>
</organism>
<dbReference type="EMBL" id="RCHU02000019">
    <property type="protein sequence ID" value="KAL3565531.1"/>
    <property type="molecule type" value="Genomic_DNA"/>
</dbReference>
<accession>A0ACC4AH62</accession>
<evidence type="ECO:0000313" key="1">
    <source>
        <dbReference type="EMBL" id="KAL3565531.1"/>
    </source>
</evidence>
<dbReference type="Proteomes" id="UP000309997">
    <property type="component" value="Unassembled WGS sequence"/>
</dbReference>
<sequence length="722" mass="80174">MAEETQKPAAPEAQPSTTTEEVVVVEEKPAVIEKDAPAPVPEPEPEAPAKPAVVEEATAVAEGVVEVEKPKEETTVEVKITQSVSFKEETNVVGELPEAQKKALDDLKQLIQEALNKHEFTAPPPPPPAKEEEKPAEPEKPEEKVEVKEEEKTDAPSTSEEPKTEEEPKTAEVEASTPPPPAPVVEEKVEVKEEKVEEKVEVKKEEKEAEPSAAAETVVVEKVAAVDEDGAKTVEAIEETIVAVSSTPAAEEAAPAAEPEATPAEEPKTEEEAAPAAPPPPPEEVFIWGIPLLGDERSDVILLKFLRARDFKVKDAFTMIKNTVKWRKEFGIDALLEEDLGAELEKVVFTHGVDKEGHPVCYNVYGAFQDKELYQNCFADEEKRAKFLKWRIQFLEKSIRKLDFSPNGICTIVQVSDIKNSPGPAKSGLRQATNQALSLLQDNYPEFVAKNVFINVPWWYLTFNKMISPFLTHRTKSKFVFAGPSKSAETLFKYIAPEEVPVQYGGLSKEGEFTVADTVTDVTIKPTSKHSVEFPVSEACVLVWELRVFGWDVSYGAEFVPSAEDGYTVIVSKTRKIISSDDPVISDTFKIGEPGKVLLTIDNLTSKKKKLLYRTSRFGALKNKRGSNISSVIRIFVTIREQTGRHQGNGIRERVQLEDEIRQDKTLSFDIENMIKLLVGNAYSDETHGRFGLLITVLDFVGLKAVREEFFKFFKSSKNLLF</sequence>
<proteinExistence type="predicted"/>
<evidence type="ECO:0000313" key="2">
    <source>
        <dbReference type="Proteomes" id="UP000309997"/>
    </source>
</evidence>
<name>A0ACC4AH62_POPAL</name>